<keyword evidence="10" id="KW-0732">Signal</keyword>
<dbReference type="InterPro" id="IPR012910">
    <property type="entry name" value="Plug_dom"/>
</dbReference>
<gene>
    <name evidence="13" type="ORF">OD750_011595</name>
</gene>
<dbReference type="RefSeq" id="WP_263545394.1">
    <property type="nucleotide sequence ID" value="NZ_JAOVZO020000017.1"/>
</dbReference>
<evidence type="ECO:0000259" key="12">
    <source>
        <dbReference type="Pfam" id="PF07715"/>
    </source>
</evidence>
<comment type="similarity">
    <text evidence="8 9">Belongs to the TonB-dependent receptor family.</text>
</comment>
<dbReference type="PROSITE" id="PS52016">
    <property type="entry name" value="TONB_DEPENDENT_REC_3"/>
    <property type="match status" value="1"/>
</dbReference>
<dbReference type="Gene3D" id="2.170.130.10">
    <property type="entry name" value="TonB-dependent receptor, plug domain"/>
    <property type="match status" value="1"/>
</dbReference>
<name>A0A9X4BHR3_9GAMM</name>
<dbReference type="EMBL" id="JAOVZO020000017">
    <property type="protein sequence ID" value="MDC8013181.1"/>
    <property type="molecule type" value="Genomic_DNA"/>
</dbReference>
<dbReference type="InterPro" id="IPR036942">
    <property type="entry name" value="Beta-barrel_TonB_sf"/>
</dbReference>
<comment type="subcellular location">
    <subcellularLocation>
        <location evidence="1 8">Cell outer membrane</location>
        <topology evidence="1 8">Multi-pass membrane protein</topology>
    </subcellularLocation>
</comment>
<evidence type="ECO:0000313" key="14">
    <source>
        <dbReference type="Proteomes" id="UP001139971"/>
    </source>
</evidence>
<keyword evidence="13" id="KW-0675">Receptor</keyword>
<keyword evidence="6 8" id="KW-0472">Membrane</keyword>
<dbReference type="Pfam" id="PF00593">
    <property type="entry name" value="TonB_dep_Rec_b-barrel"/>
    <property type="match status" value="1"/>
</dbReference>
<dbReference type="InterPro" id="IPR000531">
    <property type="entry name" value="Beta-barrel_TonB"/>
</dbReference>
<evidence type="ECO:0000256" key="7">
    <source>
        <dbReference type="ARBA" id="ARBA00023237"/>
    </source>
</evidence>
<dbReference type="PANTHER" id="PTHR47234:SF2">
    <property type="entry name" value="TONB-DEPENDENT RECEPTOR"/>
    <property type="match status" value="1"/>
</dbReference>
<evidence type="ECO:0000256" key="1">
    <source>
        <dbReference type="ARBA" id="ARBA00004571"/>
    </source>
</evidence>
<dbReference type="Proteomes" id="UP001139971">
    <property type="component" value="Unassembled WGS sequence"/>
</dbReference>
<protein>
    <submittedName>
        <fullName evidence="13">TonB-dependent receptor</fullName>
    </submittedName>
</protein>
<dbReference type="Gene3D" id="2.40.170.20">
    <property type="entry name" value="TonB-dependent receptor, beta-barrel domain"/>
    <property type="match status" value="1"/>
</dbReference>
<dbReference type="InterPro" id="IPR037066">
    <property type="entry name" value="Plug_dom_sf"/>
</dbReference>
<keyword evidence="14" id="KW-1185">Reference proteome</keyword>
<feature type="chain" id="PRO_5040969038" evidence="10">
    <location>
        <begin position="32"/>
        <end position="970"/>
    </location>
</feature>
<comment type="caution">
    <text evidence="13">The sequence shown here is derived from an EMBL/GenBank/DDBJ whole genome shotgun (WGS) entry which is preliminary data.</text>
</comment>
<keyword evidence="5 9" id="KW-0798">TonB box</keyword>
<evidence type="ECO:0000256" key="9">
    <source>
        <dbReference type="RuleBase" id="RU003357"/>
    </source>
</evidence>
<sequence length="970" mass="104026">MKLLHRRKLSLTIHTVTAAMLAGSFAVPAFAQSERGDDTTRLEAVQVTGSRIKRAELEGKNPIVTITARDIEATGLNGIGDVLQRMSVSGSSLNTKFNSAGNFGFPADGGGVGSGSTTVSLRNLGAKRTLVLVDGLRWVSESSGSGVSAAVDLNTIPSSAVERIEILTDGASSLYGSDAIAGVINIITKRKQEGASASFQYGDYSIGDGTTKSGNLSLGGSTDRLDFFLDISHYEQDSISAGDWGQSFYPTPGAGIFGGSSYIPFTRTIFYPTDPLNTYGGLCPIDASGRARCNITANGTTNGVQPFPDGFHRFTNADRFNFAPYNLLLTPNERNAFFGQARYKVADSITWYLKGSYTNRKSANQAAPEPIGLGSALNTSDLGLITGVDATNPYNPFGVTLDPNSNFLGLGRRPVEGGPRVFSQDVDTRYFATGLEGSFTAGDRDFYWDVNYVDATNKGQQTVHGTYNIAHIARALGPISQCTAPCVPLNIFGGPGSITREMLDYISYIEHDISENKLQTWTANISGDIVQLPAGSLAFAAGYENRKQTGSYTPDAIVVAGESNGVPSLPTRGEYDVDEYYLELNVPLLKDVALAKSLELSIASRYSDYSTFGGTTNNKFGFRWQLSDDLTARGTWAEGFRAPSIGELYGAPARFDATISDPCNGQTNPTLAANCIAQGVANPGSFEQANTQISTRTGGNILLQPETSKTLTAGIVYSPGWAESTNWANKLDFDLTFWKVKIEDAIQAPDAQAQLDRCVATNQAVFCNGIVRGTSGDIISFNNQLRNLGKIDTQGWDIGVNWFGPEWSFGTLGLALQTTYADKYKVVASDTGQSEPLTVGVEVNNSSIPEWRTQASLMWSNGPWSARWTSRYTSGLEETCNPDLTEVGAVCSNLNSAGTGGTNHLGATTFHDVRLNWKLPVNFDFTLTAGVNNVFAKDPPICVSCSLNGYDASTYDLPGRFSYVQASVKF</sequence>
<evidence type="ECO:0000256" key="4">
    <source>
        <dbReference type="ARBA" id="ARBA00022692"/>
    </source>
</evidence>
<keyword evidence="3 8" id="KW-1134">Transmembrane beta strand</keyword>
<reference evidence="13" key="1">
    <citation type="submission" date="2023-02" db="EMBL/GenBank/DDBJ databases">
        <title>Tahibacter soli sp. nov. isolated from soil.</title>
        <authorList>
            <person name="Baek J.H."/>
            <person name="Lee J.K."/>
            <person name="Choi D.G."/>
            <person name="Jeon C.O."/>
        </authorList>
    </citation>
    <scope>NUCLEOTIDE SEQUENCE</scope>
    <source>
        <strain evidence="13">BL</strain>
    </source>
</reference>
<dbReference type="Pfam" id="PF07715">
    <property type="entry name" value="Plug"/>
    <property type="match status" value="1"/>
</dbReference>
<dbReference type="PANTHER" id="PTHR47234">
    <property type="match status" value="1"/>
</dbReference>
<evidence type="ECO:0000256" key="5">
    <source>
        <dbReference type="ARBA" id="ARBA00023077"/>
    </source>
</evidence>
<evidence type="ECO:0000256" key="3">
    <source>
        <dbReference type="ARBA" id="ARBA00022452"/>
    </source>
</evidence>
<organism evidence="13 14">
    <name type="scientific">Tahibacter soli</name>
    <dbReference type="NCBI Taxonomy" id="2983605"/>
    <lineage>
        <taxon>Bacteria</taxon>
        <taxon>Pseudomonadati</taxon>
        <taxon>Pseudomonadota</taxon>
        <taxon>Gammaproteobacteria</taxon>
        <taxon>Lysobacterales</taxon>
        <taxon>Rhodanobacteraceae</taxon>
        <taxon>Tahibacter</taxon>
    </lineage>
</organism>
<dbReference type="AlphaFoldDB" id="A0A9X4BHR3"/>
<keyword evidence="2 8" id="KW-0813">Transport</keyword>
<proteinExistence type="inferred from homology"/>
<evidence type="ECO:0000313" key="13">
    <source>
        <dbReference type="EMBL" id="MDC8013181.1"/>
    </source>
</evidence>
<dbReference type="GO" id="GO:0009279">
    <property type="term" value="C:cell outer membrane"/>
    <property type="evidence" value="ECO:0007669"/>
    <property type="project" value="UniProtKB-SubCell"/>
</dbReference>
<feature type="domain" description="TonB-dependent receptor plug" evidence="12">
    <location>
        <begin position="62"/>
        <end position="183"/>
    </location>
</feature>
<keyword evidence="7 8" id="KW-0998">Cell outer membrane</keyword>
<evidence type="ECO:0000256" key="6">
    <source>
        <dbReference type="ARBA" id="ARBA00023136"/>
    </source>
</evidence>
<evidence type="ECO:0000256" key="2">
    <source>
        <dbReference type="ARBA" id="ARBA00022448"/>
    </source>
</evidence>
<dbReference type="SUPFAM" id="SSF56935">
    <property type="entry name" value="Porins"/>
    <property type="match status" value="1"/>
</dbReference>
<evidence type="ECO:0000256" key="10">
    <source>
        <dbReference type="SAM" id="SignalP"/>
    </source>
</evidence>
<accession>A0A9X4BHR3</accession>
<dbReference type="InterPro" id="IPR039426">
    <property type="entry name" value="TonB-dep_rcpt-like"/>
</dbReference>
<keyword evidence="4 8" id="KW-0812">Transmembrane</keyword>
<evidence type="ECO:0000259" key="11">
    <source>
        <dbReference type="Pfam" id="PF00593"/>
    </source>
</evidence>
<evidence type="ECO:0000256" key="8">
    <source>
        <dbReference type="PROSITE-ProRule" id="PRU01360"/>
    </source>
</evidence>
<feature type="signal peptide" evidence="10">
    <location>
        <begin position="1"/>
        <end position="31"/>
    </location>
</feature>
<feature type="domain" description="TonB-dependent receptor-like beta-barrel" evidence="11">
    <location>
        <begin position="388"/>
        <end position="934"/>
    </location>
</feature>